<accession>A0A0D1WKC8</accession>
<dbReference type="EMBL" id="KN847525">
    <property type="protein sequence ID" value="KIV89395.1"/>
    <property type="molecule type" value="Genomic_DNA"/>
</dbReference>
<dbReference type="STRING" id="212818.A0A0D1WKC8"/>
<dbReference type="PANTHER" id="PTHR42084:SF1">
    <property type="entry name" value="SERINE_THREONINE-PROTEIN KINASE PPK6"/>
    <property type="match status" value="1"/>
</dbReference>
<dbReference type="Proteomes" id="UP000054302">
    <property type="component" value="Unassembled WGS sequence"/>
</dbReference>
<feature type="region of interest" description="Disordered" evidence="1">
    <location>
        <begin position="261"/>
        <end position="287"/>
    </location>
</feature>
<evidence type="ECO:0000313" key="3">
    <source>
        <dbReference type="Proteomes" id="UP000054302"/>
    </source>
</evidence>
<gene>
    <name evidence="2" type="ORF">PV10_08959</name>
</gene>
<name>A0A0D1WKC8_EXOME</name>
<proteinExistence type="predicted"/>
<dbReference type="VEuPathDB" id="FungiDB:PV10_08959"/>
<dbReference type="PANTHER" id="PTHR42084">
    <property type="entry name" value="YALI0E26631P"/>
    <property type="match status" value="1"/>
</dbReference>
<evidence type="ECO:0000256" key="1">
    <source>
        <dbReference type="SAM" id="MobiDB-lite"/>
    </source>
</evidence>
<organism evidence="2 3">
    <name type="scientific">Exophiala mesophila</name>
    <name type="common">Black yeast-like fungus</name>
    <dbReference type="NCBI Taxonomy" id="212818"/>
    <lineage>
        <taxon>Eukaryota</taxon>
        <taxon>Fungi</taxon>
        <taxon>Dikarya</taxon>
        <taxon>Ascomycota</taxon>
        <taxon>Pezizomycotina</taxon>
        <taxon>Eurotiomycetes</taxon>
        <taxon>Chaetothyriomycetidae</taxon>
        <taxon>Chaetothyriales</taxon>
        <taxon>Herpotrichiellaceae</taxon>
        <taxon>Exophiala</taxon>
    </lineage>
</organism>
<keyword evidence="3" id="KW-1185">Reference proteome</keyword>
<dbReference type="HOGENOM" id="CLU_022340_2_1_1"/>
<feature type="region of interest" description="Disordered" evidence="1">
    <location>
        <begin position="177"/>
        <end position="199"/>
    </location>
</feature>
<evidence type="ECO:0000313" key="2">
    <source>
        <dbReference type="EMBL" id="KIV89395.1"/>
    </source>
</evidence>
<feature type="compositionally biased region" description="Polar residues" evidence="1">
    <location>
        <begin position="261"/>
        <end position="284"/>
    </location>
</feature>
<sequence>MSADLFAAFADQITTKSADVPVQGETQASASTSPAKLRLEEQGFLPEERQISAIASPLWKKDTHGSDVLFDAEDAQHEDDFGEFEDVTSVAVVPQGHSPAAVCALPDANHTVERHSLNGPLANLDLLSLADEQGEAQWKDANATHDTECPRTWPGVKPVTTEEEDWGEFENVQAQAESSQLSGADIQGARKAIQRDQRSLTVNPAQVGASCGSSNNLETTYNATQKDYDESADDWDVFEDGTPSAASAIAPGVSSSIKGIGEQESTQAQATHQRTARPSNTERPTNIPPPVMLLQMLCSTFDHIHSIHMNGSESKETVACRILTAVRVANRIIAGRTHRWKRDTILAQNMRIGQAGKSGGMKLATVNKGESVREQREVAELTSQWSKYTHEFQSVIAQAHKSANRLKLNAAPTLHVISGQDRSKQCALCGLKRSERITDVDVDMQDLFDEFWIEHWGHQDCSEIWYTYKHVLDQR</sequence>
<dbReference type="GeneID" id="27326804"/>
<dbReference type="OrthoDB" id="5420391at2759"/>
<dbReference type="RefSeq" id="XP_016220969.1">
    <property type="nucleotide sequence ID" value="XM_016374058.1"/>
</dbReference>
<reference evidence="2 3" key="1">
    <citation type="submission" date="2015-01" db="EMBL/GenBank/DDBJ databases">
        <title>The Genome Sequence of Exophiala mesophila CBS40295.</title>
        <authorList>
            <consortium name="The Broad Institute Genomics Platform"/>
            <person name="Cuomo C."/>
            <person name="de Hoog S."/>
            <person name="Gorbushina A."/>
            <person name="Stielow B."/>
            <person name="Teixiera M."/>
            <person name="Abouelleil A."/>
            <person name="Chapman S.B."/>
            <person name="Priest M."/>
            <person name="Young S.K."/>
            <person name="Wortman J."/>
            <person name="Nusbaum C."/>
            <person name="Birren B."/>
        </authorList>
    </citation>
    <scope>NUCLEOTIDE SEQUENCE [LARGE SCALE GENOMIC DNA]</scope>
    <source>
        <strain evidence="2 3">CBS 40295</strain>
    </source>
</reference>
<dbReference type="AlphaFoldDB" id="A0A0D1WKC8"/>
<protein>
    <submittedName>
        <fullName evidence="2">Uncharacterized protein</fullName>
    </submittedName>
</protein>